<keyword evidence="8" id="KW-1185">Reference proteome</keyword>
<evidence type="ECO:0000256" key="2">
    <source>
        <dbReference type="ARBA" id="ARBA00010961"/>
    </source>
</evidence>
<evidence type="ECO:0000256" key="1">
    <source>
        <dbReference type="ARBA" id="ARBA00002190"/>
    </source>
</evidence>
<dbReference type="Pfam" id="PF00872">
    <property type="entry name" value="Transposase_mut"/>
    <property type="match status" value="1"/>
</dbReference>
<evidence type="ECO:0000256" key="3">
    <source>
        <dbReference type="ARBA" id="ARBA00022578"/>
    </source>
</evidence>
<dbReference type="PANTHER" id="PTHR33217">
    <property type="entry name" value="TRANSPOSASE FOR INSERTION SEQUENCE ELEMENT IS1081"/>
    <property type="match status" value="1"/>
</dbReference>
<organism evidence="7 8">
    <name type="scientific">Carboxydichorda subterranea</name>
    <dbReference type="NCBI Taxonomy" id="3109565"/>
    <lineage>
        <taxon>Bacteria</taxon>
        <taxon>Bacillati</taxon>
        <taxon>Bacillota</taxon>
        <taxon>Limnochordia</taxon>
        <taxon>Limnochordales</taxon>
        <taxon>Geochordaceae</taxon>
        <taxon>Carboxydichorda</taxon>
    </lineage>
</organism>
<keyword evidence="5 6" id="KW-0233">DNA recombination</keyword>
<name>A0ABZ1BVJ1_9FIRM</name>
<protein>
    <recommendedName>
        <fullName evidence="6">Mutator family transposase</fullName>
    </recommendedName>
</protein>
<keyword evidence="3 6" id="KW-0815">Transposition</keyword>
<gene>
    <name evidence="7" type="ORF">U7230_10960</name>
</gene>
<evidence type="ECO:0000313" key="8">
    <source>
        <dbReference type="Proteomes" id="UP001332192"/>
    </source>
</evidence>
<proteinExistence type="inferred from homology"/>
<comment type="similarity">
    <text evidence="2 6">Belongs to the transposase mutator family.</text>
</comment>
<accession>A0ABZ1BVJ1</accession>
<keyword evidence="4 6" id="KW-0238">DNA-binding</keyword>
<evidence type="ECO:0000256" key="5">
    <source>
        <dbReference type="ARBA" id="ARBA00023172"/>
    </source>
</evidence>
<dbReference type="InterPro" id="IPR001207">
    <property type="entry name" value="Transposase_mutator"/>
</dbReference>
<evidence type="ECO:0000256" key="6">
    <source>
        <dbReference type="RuleBase" id="RU365089"/>
    </source>
</evidence>
<reference evidence="7 8" key="1">
    <citation type="journal article" date="2024" name="Front. Microbiol.">
        <title>Novel thermophilic genera Geochorda gen. nov. and Carboxydochorda gen. nov. from the deep terrestrial subsurface reveal the ecophysiological diversity in the class Limnochordia.</title>
        <authorList>
            <person name="Karnachuk O.V."/>
            <person name="Lukina A.P."/>
            <person name="Avakyan M.R."/>
            <person name="Kadnikov V.V."/>
            <person name="Begmatov S."/>
            <person name="Beletsky A.V."/>
            <person name="Vlasova K.G."/>
            <person name="Novikov A.A."/>
            <person name="Shcherbakova V.A."/>
            <person name="Mardanov A.V."/>
            <person name="Ravin N.V."/>
        </authorList>
    </citation>
    <scope>NUCLEOTIDE SEQUENCE [LARGE SCALE GENOMIC DNA]</scope>
    <source>
        <strain evidence="7 8">L945</strain>
    </source>
</reference>
<dbReference type="Proteomes" id="UP001332192">
    <property type="component" value="Chromosome"/>
</dbReference>
<sequence>MTGLVLQLAVAALGEMMEAETAERVGPKGQHRRERPAYRHGHAHGWVVVLGRKVRIERPRARSKDGQEVVLDTYLWAQQDDCLTEAVMARLLHGVSTRGYRATLDGVEELPGKGVSRSRISVRFTQAMRQLLEERLAERLEDRPIVVLVVDGVRLGESTVVVVLGIDADGHKRLLGLREGATENEAVVKGLLQDLVERDLRYDQGLLVVMDGAKALRAAVRAVFGQQALVQRCQVHKKTNVLDHLPESAQAWVARKLGQAYREPDYAVAKAALERLADQLEMEHPGAADSLREGLDETLTLHRLGIPLAPPAF</sequence>
<dbReference type="EMBL" id="CP141615">
    <property type="protein sequence ID" value="WRP16608.1"/>
    <property type="molecule type" value="Genomic_DNA"/>
</dbReference>
<dbReference type="RefSeq" id="WP_324715881.1">
    <property type="nucleotide sequence ID" value="NZ_CP141615.1"/>
</dbReference>
<evidence type="ECO:0000256" key="4">
    <source>
        <dbReference type="ARBA" id="ARBA00023125"/>
    </source>
</evidence>
<dbReference type="PANTHER" id="PTHR33217:SF7">
    <property type="entry name" value="TRANSPOSASE FOR INSERTION SEQUENCE ELEMENT IS1081"/>
    <property type="match status" value="1"/>
</dbReference>
<keyword evidence="6" id="KW-0814">Transposable element</keyword>
<evidence type="ECO:0000313" key="7">
    <source>
        <dbReference type="EMBL" id="WRP16608.1"/>
    </source>
</evidence>
<comment type="function">
    <text evidence="1 6">Required for the transposition of the insertion element.</text>
</comment>